<gene>
    <name evidence="2" type="ORF">FSB_LOCUS19367</name>
</gene>
<dbReference type="CDD" id="cd11650">
    <property type="entry name" value="AT4G37440_like"/>
    <property type="match status" value="1"/>
</dbReference>
<dbReference type="PANTHER" id="PTHR34057:SF10">
    <property type="entry name" value="TRANSPOSASE, PTTA_EN_SPM, PLANT"/>
    <property type="match status" value="1"/>
</dbReference>
<reference evidence="2" key="1">
    <citation type="submission" date="2018-02" db="EMBL/GenBank/DDBJ databases">
        <authorList>
            <person name="Cohen D.B."/>
            <person name="Kent A.D."/>
        </authorList>
    </citation>
    <scope>NUCLEOTIDE SEQUENCE</scope>
</reference>
<protein>
    <submittedName>
        <fullName evidence="2">Uncharacterized protein</fullName>
    </submittedName>
</protein>
<dbReference type="AlphaFoldDB" id="A0A2N9FWG3"/>
<sequence>MGPDLELKGKSKVATEVSVSKENTIVPQGPEDKLLQCATNHQGNTFSMETVLVKRTTEQDGSENMEVNITDCTNSTDAGLVEGECHDATEHSSSFGDTESGTENGLMLTDGVVESRLCAGNASVSVYDGYFDTFQARKKKLTVHWRRFIRPLMWRCKWIELQIRELQSQALKYDGELAAYDERKQFEFERFTLEDFDAKSLPFSSQIPRNKVMKRKKRKRVESTIDIASYMSQHNLFSYYENKRSFADGASMEDNCGNLDKVTNGNNEFEINYGWPSLEFSDGDNSFEQILRKIEVTHLQVHKLKTQIDKVISENPGKFSSMNQLSLLVPCDALTSSDQNPVSPPENGHSWPSRSLCAASQHVSECNMGDVLMPESAVLSHGEVTPLPNLMDSMPLFGGLCTNEILIHNQAAKEELDDFIEKPQVPMEDQKIVPKVEVSEADDLPSETAAPNVQSNVKSHSTSKSNCPSVALSLISRTAGKERNNLSLGYDSCLGLMVSSACHGL</sequence>
<organism evidence="2">
    <name type="scientific">Fagus sylvatica</name>
    <name type="common">Beechnut</name>
    <dbReference type="NCBI Taxonomy" id="28930"/>
    <lineage>
        <taxon>Eukaryota</taxon>
        <taxon>Viridiplantae</taxon>
        <taxon>Streptophyta</taxon>
        <taxon>Embryophyta</taxon>
        <taxon>Tracheophyta</taxon>
        <taxon>Spermatophyta</taxon>
        <taxon>Magnoliopsida</taxon>
        <taxon>eudicotyledons</taxon>
        <taxon>Gunneridae</taxon>
        <taxon>Pentapetalae</taxon>
        <taxon>rosids</taxon>
        <taxon>fabids</taxon>
        <taxon>Fagales</taxon>
        <taxon>Fagaceae</taxon>
        <taxon>Fagus</taxon>
    </lineage>
</organism>
<dbReference type="InterPro" id="IPR038745">
    <property type="entry name" value="AT4G37440-like"/>
</dbReference>
<evidence type="ECO:0000313" key="2">
    <source>
        <dbReference type="EMBL" id="SPC91485.1"/>
    </source>
</evidence>
<feature type="compositionally biased region" description="Polar residues" evidence="1">
    <location>
        <begin position="449"/>
        <end position="464"/>
    </location>
</feature>
<name>A0A2N9FWG3_FAGSY</name>
<proteinExistence type="predicted"/>
<dbReference type="EMBL" id="OIVN01001225">
    <property type="protein sequence ID" value="SPC91485.1"/>
    <property type="molecule type" value="Genomic_DNA"/>
</dbReference>
<dbReference type="PANTHER" id="PTHR34057">
    <property type="entry name" value="ELONGATION FACTOR"/>
    <property type="match status" value="1"/>
</dbReference>
<evidence type="ECO:0000256" key="1">
    <source>
        <dbReference type="SAM" id="MobiDB-lite"/>
    </source>
</evidence>
<feature type="region of interest" description="Disordered" evidence="1">
    <location>
        <begin position="442"/>
        <end position="464"/>
    </location>
</feature>
<accession>A0A2N9FWG3</accession>